<evidence type="ECO:0000256" key="1">
    <source>
        <dbReference type="ARBA" id="ARBA00022664"/>
    </source>
</evidence>
<evidence type="ECO:0000313" key="5">
    <source>
        <dbReference type="EMBL" id="PRP86739.1"/>
    </source>
</evidence>
<dbReference type="InterPro" id="IPR002483">
    <property type="entry name" value="PWI_dom"/>
</dbReference>
<organism evidence="5 6">
    <name type="scientific">Planoprotostelium fungivorum</name>
    <dbReference type="NCBI Taxonomy" id="1890364"/>
    <lineage>
        <taxon>Eukaryota</taxon>
        <taxon>Amoebozoa</taxon>
        <taxon>Evosea</taxon>
        <taxon>Variosea</taxon>
        <taxon>Cavosteliida</taxon>
        <taxon>Cavosteliaceae</taxon>
        <taxon>Planoprotostelium</taxon>
    </lineage>
</organism>
<feature type="compositionally biased region" description="Basic and acidic residues" evidence="3">
    <location>
        <begin position="249"/>
        <end position="268"/>
    </location>
</feature>
<dbReference type="GO" id="GO:0003723">
    <property type="term" value="F:RNA binding"/>
    <property type="evidence" value="ECO:0007669"/>
    <property type="project" value="TreeGrafter"/>
</dbReference>
<keyword evidence="6" id="KW-1185">Reference proteome</keyword>
<protein>
    <recommendedName>
        <fullName evidence="4">PWI domain-containing protein</fullName>
    </recommendedName>
</protein>
<keyword evidence="1" id="KW-0507">mRNA processing</keyword>
<dbReference type="PANTHER" id="PTHR23148">
    <property type="entry name" value="SERINE/ARGININE REGULATED NUCLEAR MATRIX PROTEIN"/>
    <property type="match status" value="1"/>
</dbReference>
<feature type="domain" description="PWI" evidence="4">
    <location>
        <begin position="28"/>
        <end position="126"/>
    </location>
</feature>
<feature type="compositionally biased region" description="Low complexity" evidence="3">
    <location>
        <begin position="238"/>
        <end position="248"/>
    </location>
</feature>
<dbReference type="PROSITE" id="PS51025">
    <property type="entry name" value="PWI"/>
    <property type="match status" value="1"/>
</dbReference>
<dbReference type="Gene3D" id="1.20.1390.10">
    <property type="entry name" value="PWI domain"/>
    <property type="match status" value="1"/>
</dbReference>
<dbReference type="STRING" id="1890364.A0A2P6NRZ7"/>
<evidence type="ECO:0000313" key="6">
    <source>
        <dbReference type="Proteomes" id="UP000241769"/>
    </source>
</evidence>
<dbReference type="GO" id="GO:0006397">
    <property type="term" value="P:mRNA processing"/>
    <property type="evidence" value="ECO:0007669"/>
    <property type="project" value="UniProtKB-KW"/>
</dbReference>
<dbReference type="SMART" id="SM00311">
    <property type="entry name" value="PWI"/>
    <property type="match status" value="1"/>
</dbReference>
<evidence type="ECO:0000256" key="2">
    <source>
        <dbReference type="SAM" id="Coils"/>
    </source>
</evidence>
<dbReference type="EMBL" id="MDYQ01000027">
    <property type="protein sequence ID" value="PRP86739.1"/>
    <property type="molecule type" value="Genomic_DNA"/>
</dbReference>
<name>A0A2P6NRZ7_9EUKA</name>
<dbReference type="SUPFAM" id="SSF101233">
    <property type="entry name" value="PWI domain"/>
    <property type="match status" value="1"/>
</dbReference>
<dbReference type="InterPro" id="IPR052225">
    <property type="entry name" value="Ser/Arg_repetitive_matrix"/>
</dbReference>
<dbReference type="PANTHER" id="PTHR23148:SF0">
    <property type="entry name" value="SERINE_ARGININE REPETITIVE MATRIX PROTEIN 1"/>
    <property type="match status" value="1"/>
</dbReference>
<feature type="coiled-coil region" evidence="2">
    <location>
        <begin position="121"/>
        <end position="151"/>
    </location>
</feature>
<evidence type="ECO:0000259" key="4">
    <source>
        <dbReference type="PROSITE" id="PS51025"/>
    </source>
</evidence>
<dbReference type="Pfam" id="PF01480">
    <property type="entry name" value="PWI"/>
    <property type="match status" value="1"/>
</dbReference>
<proteinExistence type="predicted"/>
<dbReference type="OrthoDB" id="163257at2759"/>
<evidence type="ECO:0000256" key="3">
    <source>
        <dbReference type="SAM" id="MobiDB-lite"/>
    </source>
</evidence>
<dbReference type="Proteomes" id="UP000241769">
    <property type="component" value="Unassembled WGS sequence"/>
</dbReference>
<dbReference type="InterPro" id="IPR036483">
    <property type="entry name" value="PWI_dom_sf"/>
</dbReference>
<feature type="compositionally biased region" description="Acidic residues" evidence="3">
    <location>
        <begin position="191"/>
        <end position="213"/>
    </location>
</feature>
<dbReference type="InParanoid" id="A0A2P6NRZ7"/>
<feature type="compositionally biased region" description="Basic and acidic residues" evidence="3">
    <location>
        <begin position="214"/>
        <end position="236"/>
    </location>
</feature>
<keyword evidence="2" id="KW-0175">Coiled coil</keyword>
<feature type="region of interest" description="Disordered" evidence="3">
    <location>
        <begin position="163"/>
        <end position="268"/>
    </location>
</feature>
<gene>
    <name evidence="5" type="ORF">PROFUN_02888</name>
</gene>
<comment type="caution">
    <text evidence="5">The sequence shown here is derived from an EMBL/GenBank/DDBJ whole genome shotgun (WGS) entry which is preliminary data.</text>
</comment>
<reference evidence="5 6" key="1">
    <citation type="journal article" date="2018" name="Genome Biol. Evol.">
        <title>Multiple Roots of Fruiting Body Formation in Amoebozoa.</title>
        <authorList>
            <person name="Hillmann F."/>
            <person name="Forbes G."/>
            <person name="Novohradska S."/>
            <person name="Ferling I."/>
            <person name="Riege K."/>
            <person name="Groth M."/>
            <person name="Westermann M."/>
            <person name="Marz M."/>
            <person name="Spaller T."/>
            <person name="Winckler T."/>
            <person name="Schaap P."/>
            <person name="Glockner G."/>
        </authorList>
    </citation>
    <scope>NUCLEOTIDE SEQUENCE [LARGE SCALE GENOMIC DNA]</scope>
    <source>
        <strain evidence="5 6">Jena</strain>
    </source>
</reference>
<feature type="compositionally biased region" description="Basic residues" evidence="3">
    <location>
        <begin position="172"/>
        <end position="185"/>
    </location>
</feature>
<dbReference type="AlphaFoldDB" id="A0A2P6NRZ7"/>
<accession>A0A2P6NRZ7</accession>
<sequence length="268" mass="30626">MSEGGFLKGTSLEQDVRFKDKQKKLLKSMKFPPEYSTKVDMKKVELAVMKPWIETRVQELLQLDDEILIAYLFSLLEAETVDPRIVQINMTEFLGGGDASTLVLEIWKMLISAQNNMGVPKELMEAKRAEIEKQREETQRIAAELSKIKEKVKIIENTLTDPVTDYNEQSGKKKSKKSNRKRGNWKRTEEEKIEGETMTEEETTGEMIEEETIEGSRGEKRKESDSSISEREEKKNKASPSGSPAASPREVKEEKRETESATTEASRE</sequence>
<dbReference type="GO" id="GO:0005681">
    <property type="term" value="C:spliceosomal complex"/>
    <property type="evidence" value="ECO:0007669"/>
    <property type="project" value="TreeGrafter"/>
</dbReference>
<dbReference type="GO" id="GO:0048024">
    <property type="term" value="P:regulation of mRNA splicing, via spliceosome"/>
    <property type="evidence" value="ECO:0007669"/>
    <property type="project" value="TreeGrafter"/>
</dbReference>